<feature type="region of interest" description="Disordered" evidence="1">
    <location>
        <begin position="61"/>
        <end position="85"/>
    </location>
</feature>
<dbReference type="RefSeq" id="WP_211421901.1">
    <property type="nucleotide sequence ID" value="NZ_CP072642.1"/>
</dbReference>
<dbReference type="Proteomes" id="UP000677668">
    <property type="component" value="Chromosome 1"/>
</dbReference>
<evidence type="ECO:0000256" key="1">
    <source>
        <dbReference type="SAM" id="MobiDB-lite"/>
    </source>
</evidence>
<reference evidence="2 3" key="1">
    <citation type="submission" date="2021-03" db="EMBL/GenBank/DDBJ databases">
        <title>Genomic and phenotypic characterization of Chloracidobacterium isolates provides evidence for multiple species.</title>
        <authorList>
            <person name="Saini M.K."/>
            <person name="Costas A.M.G."/>
            <person name="Tank M."/>
            <person name="Bryant D.A."/>
        </authorList>
    </citation>
    <scope>NUCLEOTIDE SEQUENCE [LARGE SCALE GENOMIC DNA]</scope>
    <source>
        <strain evidence="2 3">N</strain>
    </source>
</reference>
<protein>
    <submittedName>
        <fullName evidence="2">Uncharacterized protein</fullName>
    </submittedName>
</protein>
<proteinExistence type="predicted"/>
<sequence length="85" mass="9778">MNIDVILWAKEVEVRGLPRELETEYEGRGAFWVTRGLRMTRSLFELLEIEHPELTFRKYEVPRPPAAGQPEAPRQGEAVMSTTPP</sequence>
<keyword evidence="3" id="KW-1185">Reference proteome</keyword>
<accession>A0ABX8AYW0</accession>
<organism evidence="2 3">
    <name type="scientific">Chloracidobacterium sp. N</name>
    <dbReference type="NCBI Taxonomy" id="2821540"/>
    <lineage>
        <taxon>Bacteria</taxon>
        <taxon>Pseudomonadati</taxon>
        <taxon>Acidobacteriota</taxon>
        <taxon>Terriglobia</taxon>
        <taxon>Terriglobales</taxon>
        <taxon>Acidobacteriaceae</taxon>
        <taxon>Chloracidobacterium</taxon>
        <taxon>Chloracidobacterium aggregatum</taxon>
    </lineage>
</organism>
<gene>
    <name evidence="2" type="ORF">J8C05_09120</name>
</gene>
<evidence type="ECO:0000313" key="3">
    <source>
        <dbReference type="Proteomes" id="UP000677668"/>
    </source>
</evidence>
<name>A0ABX8AYW0_9BACT</name>
<dbReference type="EMBL" id="CP072642">
    <property type="protein sequence ID" value="QUV93527.1"/>
    <property type="molecule type" value="Genomic_DNA"/>
</dbReference>
<evidence type="ECO:0000313" key="2">
    <source>
        <dbReference type="EMBL" id="QUV93527.1"/>
    </source>
</evidence>